<feature type="transmembrane region" description="Helical" evidence="1">
    <location>
        <begin position="67"/>
        <end position="90"/>
    </location>
</feature>
<sequence>MSWETHDEVLALPFLVWSMCAHLSGKHFLKLLILIPALLFKETLGLNIFGLSLYYAISNKSLRFSSFLLSLFGLVVFVLYTKVLPNWLWVSTLDGLSRISSISELLNKSIIFEKLIWLIKSLSPVVPFLFLHSRRTLVQSFLLLLVVGYNYGAIVLTNFPNMYKPFNYYSITPVLFAFLAFTIPIIKSEKLIKSAFFSLILISLIGPRINTRLIFKRGFSIPSAYSEVKETITPEKVVIADDYTASIFASNKQTIRLYHANKMLAHFDHIVLSKATEHRLSLYLRSWSVHCGETERYTIRCALQKVRP</sequence>
<proteinExistence type="predicted"/>
<dbReference type="Proteomes" id="UP000524246">
    <property type="component" value="Unassembled WGS sequence"/>
</dbReference>
<feature type="transmembrane region" description="Helical" evidence="1">
    <location>
        <begin position="31"/>
        <end position="55"/>
    </location>
</feature>
<evidence type="ECO:0000256" key="1">
    <source>
        <dbReference type="SAM" id="Phobius"/>
    </source>
</evidence>
<evidence type="ECO:0000313" key="3">
    <source>
        <dbReference type="Proteomes" id="UP000524246"/>
    </source>
</evidence>
<gene>
    <name evidence="2" type="ORF">GYA55_10940</name>
</gene>
<keyword evidence="1" id="KW-0472">Membrane</keyword>
<dbReference type="EMBL" id="JAAZON010000501">
    <property type="protein sequence ID" value="NMC63666.1"/>
    <property type="molecule type" value="Genomic_DNA"/>
</dbReference>
<feature type="transmembrane region" description="Helical" evidence="1">
    <location>
        <begin position="166"/>
        <end position="186"/>
    </location>
</feature>
<protein>
    <submittedName>
        <fullName evidence="2">DUF2079 domain-containing protein</fullName>
    </submittedName>
</protein>
<reference evidence="2 3" key="1">
    <citation type="journal article" date="2020" name="Biotechnol. Biofuels">
        <title>New insights from the biogas microbiome by comprehensive genome-resolved metagenomics of nearly 1600 species originating from multiple anaerobic digesters.</title>
        <authorList>
            <person name="Campanaro S."/>
            <person name="Treu L."/>
            <person name="Rodriguez-R L.M."/>
            <person name="Kovalovszki A."/>
            <person name="Ziels R.M."/>
            <person name="Maus I."/>
            <person name="Zhu X."/>
            <person name="Kougias P.G."/>
            <person name="Basile A."/>
            <person name="Luo G."/>
            <person name="Schluter A."/>
            <person name="Konstantinidis K.T."/>
            <person name="Angelidaki I."/>
        </authorList>
    </citation>
    <scope>NUCLEOTIDE SEQUENCE [LARGE SCALE GENOMIC DNA]</scope>
    <source>
        <strain evidence="2">AS27yjCOA_65</strain>
    </source>
</reference>
<accession>A0A7X9FSS7</accession>
<keyword evidence="1" id="KW-0812">Transmembrane</keyword>
<evidence type="ECO:0000313" key="2">
    <source>
        <dbReference type="EMBL" id="NMC63666.1"/>
    </source>
</evidence>
<keyword evidence="1" id="KW-1133">Transmembrane helix</keyword>
<organism evidence="2 3">
    <name type="scientific">SAR324 cluster bacterium</name>
    <dbReference type="NCBI Taxonomy" id="2024889"/>
    <lineage>
        <taxon>Bacteria</taxon>
        <taxon>Deltaproteobacteria</taxon>
        <taxon>SAR324 cluster</taxon>
    </lineage>
</organism>
<name>A0A7X9FSS7_9DELT</name>
<dbReference type="AlphaFoldDB" id="A0A7X9FSS7"/>
<comment type="caution">
    <text evidence="2">The sequence shown here is derived from an EMBL/GenBank/DDBJ whole genome shotgun (WGS) entry which is preliminary data.</text>
</comment>
<feature type="transmembrane region" description="Helical" evidence="1">
    <location>
        <begin position="137"/>
        <end position="159"/>
    </location>
</feature>